<dbReference type="SUPFAM" id="SSF53335">
    <property type="entry name" value="S-adenosyl-L-methionine-dependent methyltransferases"/>
    <property type="match status" value="1"/>
</dbReference>
<evidence type="ECO:0000313" key="1">
    <source>
        <dbReference type="EMBL" id="EAL60891.1"/>
    </source>
</evidence>
<comment type="caution">
    <text evidence="1">The sequence shown here is derived from an EMBL/GenBank/DDBJ whole genome shotgun (WGS) entry which is preliminary data.</text>
</comment>
<name>Q54CB1_DICDI</name>
<dbReference type="Proteomes" id="UP000002195">
    <property type="component" value="Unassembled WGS sequence"/>
</dbReference>
<dbReference type="dictyBase" id="DDB_G0293078"/>
<proteinExistence type="predicted"/>
<dbReference type="KEGG" id="ddi:DDB_G0293078"/>
<dbReference type="PANTHER" id="PTHR14614:SF159">
    <property type="entry name" value="METHYLTRANSFERASE"/>
    <property type="match status" value="1"/>
</dbReference>
<dbReference type="Pfam" id="PF10294">
    <property type="entry name" value="Methyltransf_16"/>
    <property type="match status" value="2"/>
</dbReference>
<dbReference type="AlphaFoldDB" id="Q54CB1"/>
<dbReference type="OMA" id="QCARASQ"/>
<gene>
    <name evidence="1" type="ORF">DDB_G0293078</name>
</gene>
<evidence type="ECO:0000313" key="2">
    <source>
        <dbReference type="Proteomes" id="UP000002195"/>
    </source>
</evidence>
<dbReference type="InterPro" id="IPR019410">
    <property type="entry name" value="Methyltransf_16"/>
</dbReference>
<dbReference type="PANTHER" id="PTHR14614">
    <property type="entry name" value="HEPATOCELLULAR CARCINOMA-ASSOCIATED ANTIGEN"/>
    <property type="match status" value="1"/>
</dbReference>
<dbReference type="GeneID" id="8629031"/>
<organism evidence="1 2">
    <name type="scientific">Dictyostelium discoideum</name>
    <name type="common">Social amoeba</name>
    <dbReference type="NCBI Taxonomy" id="44689"/>
    <lineage>
        <taxon>Eukaryota</taxon>
        <taxon>Amoebozoa</taxon>
        <taxon>Evosea</taxon>
        <taxon>Eumycetozoa</taxon>
        <taxon>Dictyostelia</taxon>
        <taxon>Dictyosteliales</taxon>
        <taxon>Dictyosteliaceae</taxon>
        <taxon>Dictyostelium</taxon>
    </lineage>
</organism>
<dbReference type="GO" id="GO:0008276">
    <property type="term" value="F:protein methyltransferase activity"/>
    <property type="evidence" value="ECO:0000318"/>
    <property type="project" value="GO_Central"/>
</dbReference>
<dbReference type="SMR" id="Q54CB1"/>
<dbReference type="EMBL" id="AAFI02000199">
    <property type="protein sequence ID" value="EAL60891.1"/>
    <property type="molecule type" value="Genomic_DNA"/>
</dbReference>
<dbReference type="HOGENOM" id="CLU_991863_0_0_1"/>
<protein>
    <submittedName>
        <fullName evidence="1">Uncharacterized protein</fullName>
    </submittedName>
</protein>
<dbReference type="eggNOG" id="KOG2497">
    <property type="taxonomic scope" value="Eukaryota"/>
</dbReference>
<sequence>MLNGREKMGNLGIDWKEYALGANHYKRRTVGFGKYDKKEREWEKEIFLREMSIIEGGIGCSTWDAAIILSRWVYKNQDAFTDKTVLELGSGTGLPGILSAYYSKNVTLSDYLNPVRLKSFLLVENLKYNIELNAKQQDGFDSDDEEANSVDKSLDLENIRNKTKVINLNWDEIDTNTDDTKYDIIFGSELTYSMLSVGNLIKVIQKFLKEDGIFYEILSDDRDGVSYFIDEMTKRGFENHIVPVDQQFLGNYGTKQRPETYKFYSFRYSKNVELNKHKLMQ</sequence>
<keyword evidence="2" id="KW-1185">Reference proteome</keyword>
<dbReference type="InParanoid" id="Q54CB1"/>
<dbReference type="InterPro" id="IPR029063">
    <property type="entry name" value="SAM-dependent_MTases_sf"/>
</dbReference>
<dbReference type="PhylomeDB" id="Q54CB1"/>
<dbReference type="PaxDb" id="44689-DDB0191764"/>
<accession>Q54CB1</accession>
<dbReference type="VEuPathDB" id="AmoebaDB:DDB_G0293078"/>
<dbReference type="Gene3D" id="3.40.50.150">
    <property type="entry name" value="Vaccinia Virus protein VP39"/>
    <property type="match status" value="1"/>
</dbReference>
<reference evidence="1 2" key="1">
    <citation type="journal article" date="2005" name="Nature">
        <title>The genome of the social amoeba Dictyostelium discoideum.</title>
        <authorList>
            <consortium name="The Dictyostelium discoideum Sequencing Consortium"/>
            <person name="Eichinger L."/>
            <person name="Pachebat J.A."/>
            <person name="Glockner G."/>
            <person name="Rajandream M.A."/>
            <person name="Sucgang R."/>
            <person name="Berriman M."/>
            <person name="Song J."/>
            <person name="Olsen R."/>
            <person name="Szafranski K."/>
            <person name="Xu Q."/>
            <person name="Tunggal B."/>
            <person name="Kummerfeld S."/>
            <person name="Madera M."/>
            <person name="Konfortov B.A."/>
            <person name="Rivero F."/>
            <person name="Bankier A.T."/>
            <person name="Lehmann R."/>
            <person name="Hamlin N."/>
            <person name="Davies R."/>
            <person name="Gaudet P."/>
            <person name="Fey P."/>
            <person name="Pilcher K."/>
            <person name="Chen G."/>
            <person name="Saunders D."/>
            <person name="Sodergren E."/>
            <person name="Davis P."/>
            <person name="Kerhornou A."/>
            <person name="Nie X."/>
            <person name="Hall N."/>
            <person name="Anjard C."/>
            <person name="Hemphill L."/>
            <person name="Bason N."/>
            <person name="Farbrother P."/>
            <person name="Desany B."/>
            <person name="Just E."/>
            <person name="Morio T."/>
            <person name="Rost R."/>
            <person name="Churcher C."/>
            <person name="Cooper J."/>
            <person name="Haydock S."/>
            <person name="van Driessche N."/>
            <person name="Cronin A."/>
            <person name="Goodhead I."/>
            <person name="Muzny D."/>
            <person name="Mourier T."/>
            <person name="Pain A."/>
            <person name="Lu M."/>
            <person name="Harper D."/>
            <person name="Lindsay R."/>
            <person name="Hauser H."/>
            <person name="James K."/>
            <person name="Quiles M."/>
            <person name="Madan Babu M."/>
            <person name="Saito T."/>
            <person name="Buchrieser C."/>
            <person name="Wardroper A."/>
            <person name="Felder M."/>
            <person name="Thangavelu M."/>
            <person name="Johnson D."/>
            <person name="Knights A."/>
            <person name="Loulseged H."/>
            <person name="Mungall K."/>
            <person name="Oliver K."/>
            <person name="Price C."/>
            <person name="Quail M.A."/>
            <person name="Urushihara H."/>
            <person name="Hernandez J."/>
            <person name="Rabbinowitsch E."/>
            <person name="Steffen D."/>
            <person name="Sanders M."/>
            <person name="Ma J."/>
            <person name="Kohara Y."/>
            <person name="Sharp S."/>
            <person name="Simmonds M."/>
            <person name="Spiegler S."/>
            <person name="Tivey A."/>
            <person name="Sugano S."/>
            <person name="White B."/>
            <person name="Walker D."/>
            <person name="Woodward J."/>
            <person name="Winckler T."/>
            <person name="Tanaka Y."/>
            <person name="Shaulsky G."/>
            <person name="Schleicher M."/>
            <person name="Weinstock G."/>
            <person name="Rosenthal A."/>
            <person name="Cox E.C."/>
            <person name="Chisholm R.L."/>
            <person name="Gibbs R."/>
            <person name="Loomis W.F."/>
            <person name="Platzer M."/>
            <person name="Kay R.R."/>
            <person name="Williams J."/>
            <person name="Dear P.H."/>
            <person name="Noegel A.A."/>
            <person name="Barrell B."/>
            <person name="Kuspa A."/>
        </authorList>
    </citation>
    <scope>NUCLEOTIDE SEQUENCE [LARGE SCALE GENOMIC DNA]</scope>
    <source>
        <strain evidence="1 2">AX4</strain>
    </source>
</reference>
<dbReference type="RefSeq" id="XP_629308.1">
    <property type="nucleotide sequence ID" value="XM_629306.1"/>
</dbReference>